<dbReference type="NCBIfam" id="NF033572">
    <property type="entry name" value="transpos_ISKra4"/>
    <property type="match status" value="1"/>
</dbReference>
<sequence length="453" mass="51153">MTDMICECVPETQPQLARLQETPSIAAIVMTCWMVARLLAVRLIEELLTARAQQPEIWPECPICRARLHSKGFRERALQTLFGVIRWKRRVGRCPNGCKGSQAAPLDEALGLSPHQRTSMEIQWMGCLLAVFVPYETACCVLEKLTGVKVTASALWGWVHDAGQRAIGQLESELQALANGQSPTAESLSAELATLPIVVGADGVMVPFRPSVGTPKGKTQWREVKVAILARLKEHLTRQGQRVTHLCRRRLVAVLGTVDDLIPRLRLEAARQQVDTAVRVVWLSDGARGFWRVFQECFQSIEAIGVLDFYHAAQNLYKGASAWLDGRTRTCREWFKNLRHQLRHGQERQVLTHLAVLSENKNLPESALKTITNLYHYLKQHREHIHYEQFKGAGLPIGSGLVESACKWLIQQRFKGVGMRWSEAGFNHLLHLRLAWVNQRFDSFFPDVLASPN</sequence>
<dbReference type="EMBL" id="CAADEY010000242">
    <property type="protein sequence ID" value="VFJ70051.1"/>
    <property type="molecule type" value="Genomic_DNA"/>
</dbReference>
<gene>
    <name evidence="1" type="ORF">BECKDK2373C_GA0170839_12421</name>
</gene>
<accession>A0A450TQ50</accession>
<name>A0A450TQ50_9GAMM</name>
<evidence type="ECO:0000313" key="1">
    <source>
        <dbReference type="EMBL" id="VFJ70051.1"/>
    </source>
</evidence>
<dbReference type="AlphaFoldDB" id="A0A450TQ50"/>
<protein>
    <recommendedName>
        <fullName evidence="2">Transposase</fullName>
    </recommendedName>
</protein>
<reference evidence="1" key="1">
    <citation type="submission" date="2019-02" db="EMBL/GenBank/DDBJ databases">
        <authorList>
            <person name="Gruber-Vodicka R. H."/>
            <person name="Seah K. B. B."/>
        </authorList>
    </citation>
    <scope>NUCLEOTIDE SEQUENCE</scope>
    <source>
        <strain evidence="1">BECK_DK161</strain>
    </source>
</reference>
<evidence type="ECO:0008006" key="2">
    <source>
        <dbReference type="Google" id="ProtNLM"/>
    </source>
</evidence>
<organism evidence="1">
    <name type="scientific">Candidatus Kentrum sp. DK</name>
    <dbReference type="NCBI Taxonomy" id="2126562"/>
    <lineage>
        <taxon>Bacteria</taxon>
        <taxon>Pseudomonadati</taxon>
        <taxon>Pseudomonadota</taxon>
        <taxon>Gammaproteobacteria</taxon>
        <taxon>Candidatus Kentrum</taxon>
    </lineage>
</organism>
<proteinExistence type="predicted"/>